<evidence type="ECO:0000313" key="2">
    <source>
        <dbReference type="EMBL" id="QUH27726.1"/>
    </source>
</evidence>
<sequence length="73" mass="8540">MKSIKNILYYTLMGICTVFLMRLIRYGFSDKIISGDFWIDLLIGVSVFTILAIIRELKNTNAEKTTRIYMQKI</sequence>
<keyword evidence="1" id="KW-0472">Membrane</keyword>
<proteinExistence type="predicted"/>
<name>A0A8J8M7E6_9FIRM</name>
<keyword evidence="1" id="KW-1133">Transmembrane helix</keyword>
<dbReference type="KEGG" id="vgu:HYG85_01855"/>
<gene>
    <name evidence="2" type="ORF">HYG85_01855</name>
</gene>
<dbReference type="AlphaFoldDB" id="A0A8J8M7E6"/>
<keyword evidence="1" id="KW-0812">Transmembrane</keyword>
<organism evidence="2 3">
    <name type="scientific">Vallitalea guaymasensis</name>
    <dbReference type="NCBI Taxonomy" id="1185412"/>
    <lineage>
        <taxon>Bacteria</taxon>
        <taxon>Bacillati</taxon>
        <taxon>Bacillota</taxon>
        <taxon>Clostridia</taxon>
        <taxon>Lachnospirales</taxon>
        <taxon>Vallitaleaceae</taxon>
        <taxon>Vallitalea</taxon>
    </lineage>
</organism>
<reference evidence="2 3" key="1">
    <citation type="submission" date="2020-07" db="EMBL/GenBank/DDBJ databases">
        <title>Vallitalea guaymasensis genome.</title>
        <authorList>
            <person name="Postec A."/>
        </authorList>
    </citation>
    <scope>NUCLEOTIDE SEQUENCE [LARGE SCALE GENOMIC DNA]</scope>
    <source>
        <strain evidence="2 3">Ra1766G1</strain>
    </source>
</reference>
<dbReference type="RefSeq" id="WP_212692043.1">
    <property type="nucleotide sequence ID" value="NZ_CP058561.1"/>
</dbReference>
<keyword evidence="3" id="KW-1185">Reference proteome</keyword>
<dbReference type="EMBL" id="CP058561">
    <property type="protein sequence ID" value="QUH27726.1"/>
    <property type="molecule type" value="Genomic_DNA"/>
</dbReference>
<evidence type="ECO:0000313" key="3">
    <source>
        <dbReference type="Proteomes" id="UP000677305"/>
    </source>
</evidence>
<accession>A0A8J8M7E6</accession>
<dbReference type="Proteomes" id="UP000677305">
    <property type="component" value="Chromosome"/>
</dbReference>
<evidence type="ECO:0000256" key="1">
    <source>
        <dbReference type="SAM" id="Phobius"/>
    </source>
</evidence>
<feature type="transmembrane region" description="Helical" evidence="1">
    <location>
        <begin position="37"/>
        <end position="54"/>
    </location>
</feature>
<feature type="transmembrane region" description="Helical" evidence="1">
    <location>
        <begin position="7"/>
        <end position="25"/>
    </location>
</feature>
<protein>
    <submittedName>
        <fullName evidence="2">Uncharacterized protein</fullName>
    </submittedName>
</protein>